<comment type="caution">
    <text evidence="2">The sequence shown here is derived from an EMBL/GenBank/DDBJ whole genome shotgun (WGS) entry which is preliminary data.</text>
</comment>
<name>A0ABT6M819_9NOCA</name>
<evidence type="ECO:0000313" key="2">
    <source>
        <dbReference type="EMBL" id="MDH6280034.1"/>
    </source>
</evidence>
<feature type="domain" description="AB hydrolase-1" evidence="1">
    <location>
        <begin position="54"/>
        <end position="263"/>
    </location>
</feature>
<dbReference type="Gene3D" id="3.40.50.1820">
    <property type="entry name" value="alpha/beta hydrolase"/>
    <property type="match status" value="1"/>
</dbReference>
<gene>
    <name evidence="2" type="ORF">M2280_001243</name>
</gene>
<dbReference type="EMBL" id="JARXVC010000002">
    <property type="protein sequence ID" value="MDH6280034.1"/>
    <property type="molecule type" value="Genomic_DNA"/>
</dbReference>
<sequence>MPRVTVRPEDRVISLRDGRSMGFADYGPADGFVVVNAHGELSCRLDVRAATPIAEAAGVRLISPDRPGIGLSDPSPGRTVLDWAADVEQLLDRLGVERVGVLGWSMGGQYAAGLGYALATRISRVAIVTGALPLTEDGAVARLGAMDRWCTQMSRRCPSLATGWFRGMSLLCRSMPRQFARLTARAVGSTDAEVVEEVLDELVAMTGEGLRIPSGVVEDYRAWSRPWGFAPEDLEVPVDVWWGATDRHVPKEWVTELASRIPKSTLNIGMGGQFFAPQRYQTILESLAETG</sequence>
<dbReference type="InterPro" id="IPR029058">
    <property type="entry name" value="AB_hydrolase_fold"/>
</dbReference>
<protein>
    <submittedName>
        <fullName evidence="2">Pimeloyl-ACP methyl ester carboxylesterase</fullName>
    </submittedName>
</protein>
<dbReference type="SUPFAM" id="SSF53474">
    <property type="entry name" value="alpha/beta-Hydrolases"/>
    <property type="match status" value="1"/>
</dbReference>
<keyword evidence="3" id="KW-1185">Reference proteome</keyword>
<dbReference type="PANTHER" id="PTHR45763:SF46">
    <property type="entry name" value="AB HYDROLASE-1 DOMAIN-CONTAINING PROTEIN"/>
    <property type="match status" value="1"/>
</dbReference>
<evidence type="ECO:0000313" key="3">
    <source>
        <dbReference type="Proteomes" id="UP001160334"/>
    </source>
</evidence>
<dbReference type="InterPro" id="IPR000073">
    <property type="entry name" value="AB_hydrolase_1"/>
</dbReference>
<organism evidence="2 3">
    <name type="scientific">Prescottella agglutinans</name>
    <dbReference type="NCBI Taxonomy" id="1644129"/>
    <lineage>
        <taxon>Bacteria</taxon>
        <taxon>Bacillati</taxon>
        <taxon>Actinomycetota</taxon>
        <taxon>Actinomycetes</taxon>
        <taxon>Mycobacteriales</taxon>
        <taxon>Nocardiaceae</taxon>
        <taxon>Prescottella</taxon>
    </lineage>
</organism>
<evidence type="ECO:0000259" key="1">
    <source>
        <dbReference type="Pfam" id="PF12697"/>
    </source>
</evidence>
<dbReference type="Proteomes" id="UP001160334">
    <property type="component" value="Unassembled WGS sequence"/>
</dbReference>
<proteinExistence type="predicted"/>
<dbReference type="PANTHER" id="PTHR45763">
    <property type="entry name" value="HYDROLASE, ALPHA/BETA FOLD FAMILY PROTEIN, EXPRESSED-RELATED"/>
    <property type="match status" value="1"/>
</dbReference>
<dbReference type="Pfam" id="PF12697">
    <property type="entry name" value="Abhydrolase_6"/>
    <property type="match status" value="1"/>
</dbReference>
<accession>A0ABT6M819</accession>
<reference evidence="2 3" key="1">
    <citation type="submission" date="2023-04" db="EMBL/GenBank/DDBJ databases">
        <title>Forest soil microbial communities from Buena Vista Peninsula, Colon Province, Panama.</title>
        <authorList>
            <person name="Bouskill N."/>
        </authorList>
    </citation>
    <scope>NUCLEOTIDE SEQUENCE [LARGE SCALE GENOMIC DNA]</scope>
    <source>
        <strain evidence="2 3">CFH S0262</strain>
    </source>
</reference>